<dbReference type="Proteomes" id="UP001165121">
    <property type="component" value="Unassembled WGS sequence"/>
</dbReference>
<evidence type="ECO:0000256" key="4">
    <source>
        <dbReference type="ARBA" id="ARBA00023242"/>
    </source>
</evidence>
<proteinExistence type="inferred from homology"/>
<gene>
    <name evidence="7" type="ORF">Pfra01_000645000</name>
</gene>
<dbReference type="InterPro" id="IPR008501">
    <property type="entry name" value="THOC7/Mft1"/>
</dbReference>
<evidence type="ECO:0000256" key="6">
    <source>
        <dbReference type="SAM" id="MobiDB-lite"/>
    </source>
</evidence>
<feature type="region of interest" description="Disordered" evidence="6">
    <location>
        <begin position="189"/>
        <end position="223"/>
    </location>
</feature>
<evidence type="ECO:0000256" key="1">
    <source>
        <dbReference type="ARBA" id="ARBA00004123"/>
    </source>
</evidence>
<name>A0A9W6UCY1_9STRA</name>
<protein>
    <submittedName>
        <fullName evidence="7">Unnamed protein product</fullName>
    </submittedName>
</protein>
<accession>A0A9W6UCY1</accession>
<evidence type="ECO:0000256" key="2">
    <source>
        <dbReference type="ARBA" id="ARBA00006482"/>
    </source>
</evidence>
<dbReference type="OrthoDB" id="205166at2759"/>
<evidence type="ECO:0000256" key="5">
    <source>
        <dbReference type="SAM" id="Coils"/>
    </source>
</evidence>
<keyword evidence="3 5" id="KW-0175">Coiled coil</keyword>
<dbReference type="GO" id="GO:0006406">
    <property type="term" value="P:mRNA export from nucleus"/>
    <property type="evidence" value="ECO:0007669"/>
    <property type="project" value="TreeGrafter"/>
</dbReference>
<dbReference type="PANTHER" id="PTHR23405">
    <property type="entry name" value="MAINTENANCE OF KILLER 16 MAK16 PROTEIN-RELATED"/>
    <property type="match status" value="1"/>
</dbReference>
<reference evidence="7" key="1">
    <citation type="submission" date="2023-04" db="EMBL/GenBank/DDBJ databases">
        <title>Phytophthora fragariaefolia NBRC 109709.</title>
        <authorList>
            <person name="Ichikawa N."/>
            <person name="Sato H."/>
            <person name="Tonouchi N."/>
        </authorList>
    </citation>
    <scope>NUCLEOTIDE SEQUENCE</scope>
    <source>
        <strain evidence="7">NBRC 109709</strain>
    </source>
</reference>
<comment type="similarity">
    <text evidence="2">Belongs to the THOC7 family.</text>
</comment>
<evidence type="ECO:0000313" key="7">
    <source>
        <dbReference type="EMBL" id="GMF29772.1"/>
    </source>
</evidence>
<keyword evidence="4" id="KW-0539">Nucleus</keyword>
<organism evidence="7 8">
    <name type="scientific">Phytophthora fragariaefolia</name>
    <dbReference type="NCBI Taxonomy" id="1490495"/>
    <lineage>
        <taxon>Eukaryota</taxon>
        <taxon>Sar</taxon>
        <taxon>Stramenopiles</taxon>
        <taxon>Oomycota</taxon>
        <taxon>Peronosporomycetes</taxon>
        <taxon>Peronosporales</taxon>
        <taxon>Peronosporaceae</taxon>
        <taxon>Phytophthora</taxon>
    </lineage>
</organism>
<dbReference type="Pfam" id="PF05615">
    <property type="entry name" value="THOC7"/>
    <property type="match status" value="1"/>
</dbReference>
<comment type="caution">
    <text evidence="7">The sequence shown here is derived from an EMBL/GenBank/DDBJ whole genome shotgun (WGS) entry which is preliminary data.</text>
</comment>
<dbReference type="GO" id="GO:0006397">
    <property type="term" value="P:mRNA processing"/>
    <property type="evidence" value="ECO:0007669"/>
    <property type="project" value="InterPro"/>
</dbReference>
<sequence>MADDDAVIRRRLLTRTSTVGKSGLRKCAETLLGLVTLLSDEAADDATCRQELDALLWELEQLQAEAAKTRLWNFTCARELQQYAALNADIDTSIARAQREIEALKRDVHAQRTVRAYKEEYESIARVINALPSRADISAEIETERRRLAEATAAVEAVGARLELRTKQFALLMNTIHNLQATLDEDALLEEEQRRQEEDDDMEDVEPKRPGDGGASQLADAAL</sequence>
<dbReference type="PANTHER" id="PTHR23405:SF5">
    <property type="entry name" value="THO COMPLEX SUBUNIT 7 HOMOLOG"/>
    <property type="match status" value="1"/>
</dbReference>
<dbReference type="AlphaFoldDB" id="A0A9W6UCY1"/>
<dbReference type="EMBL" id="BSXT01000546">
    <property type="protein sequence ID" value="GMF29772.1"/>
    <property type="molecule type" value="Genomic_DNA"/>
</dbReference>
<evidence type="ECO:0000313" key="8">
    <source>
        <dbReference type="Proteomes" id="UP001165121"/>
    </source>
</evidence>
<feature type="coiled-coil region" evidence="5">
    <location>
        <begin position="87"/>
        <end position="154"/>
    </location>
</feature>
<dbReference type="GO" id="GO:0000445">
    <property type="term" value="C:THO complex part of transcription export complex"/>
    <property type="evidence" value="ECO:0007669"/>
    <property type="project" value="InterPro"/>
</dbReference>
<comment type="subcellular location">
    <subcellularLocation>
        <location evidence="1">Nucleus</location>
    </subcellularLocation>
</comment>
<keyword evidence="8" id="KW-1185">Reference proteome</keyword>
<evidence type="ECO:0000256" key="3">
    <source>
        <dbReference type="ARBA" id="ARBA00023054"/>
    </source>
</evidence>